<dbReference type="SUPFAM" id="SSF52058">
    <property type="entry name" value="L domain-like"/>
    <property type="match status" value="1"/>
</dbReference>
<dbReference type="Proteomes" id="UP000607653">
    <property type="component" value="Unassembled WGS sequence"/>
</dbReference>
<name>A0A822YG18_NELNU</name>
<proteinExistence type="predicted"/>
<dbReference type="InterPro" id="IPR032675">
    <property type="entry name" value="LRR_dom_sf"/>
</dbReference>
<comment type="subcellular location">
    <subcellularLocation>
        <location evidence="1">Cell envelope</location>
    </subcellularLocation>
</comment>
<reference evidence="2 3" key="1">
    <citation type="journal article" date="2020" name="Mol. Biol. Evol.">
        <title>Distinct Expression and Methylation Patterns for Genes with Different Fates following a Single Whole-Genome Duplication in Flowering Plants.</title>
        <authorList>
            <person name="Shi T."/>
            <person name="Rahmani R.S."/>
            <person name="Gugger P.F."/>
            <person name="Wang M."/>
            <person name="Li H."/>
            <person name="Zhang Y."/>
            <person name="Li Z."/>
            <person name="Wang Q."/>
            <person name="Van de Peer Y."/>
            <person name="Marchal K."/>
            <person name="Chen J."/>
        </authorList>
    </citation>
    <scope>NUCLEOTIDE SEQUENCE [LARGE SCALE GENOMIC DNA]</scope>
    <source>
        <tissue evidence="2">Leaf</tissue>
    </source>
</reference>
<gene>
    <name evidence="2" type="ORF">HUJ06_031394</name>
</gene>
<evidence type="ECO:0008006" key="4">
    <source>
        <dbReference type="Google" id="ProtNLM"/>
    </source>
</evidence>
<dbReference type="Gene3D" id="3.80.10.10">
    <property type="entry name" value="Ribonuclease Inhibitor"/>
    <property type="match status" value="1"/>
</dbReference>
<evidence type="ECO:0000256" key="1">
    <source>
        <dbReference type="ARBA" id="ARBA00004196"/>
    </source>
</evidence>
<dbReference type="EMBL" id="DUZY01000002">
    <property type="protein sequence ID" value="DAD29926.1"/>
    <property type="molecule type" value="Genomic_DNA"/>
</dbReference>
<dbReference type="PANTHER" id="PTHR48059">
    <property type="entry name" value="POLYGALACTURONASE INHIBITOR 1"/>
    <property type="match status" value="1"/>
</dbReference>
<dbReference type="PANTHER" id="PTHR48059:SF19">
    <property type="entry name" value="RECEPTOR-LIKE PROTEIN KINASE 5"/>
    <property type="match status" value="1"/>
</dbReference>
<comment type="caution">
    <text evidence="2">The sequence shown here is derived from an EMBL/GenBank/DDBJ whole genome shotgun (WGS) entry which is preliminary data.</text>
</comment>
<protein>
    <recommendedName>
        <fullName evidence="4">Polygalacturonase inhibitor-like</fullName>
    </recommendedName>
</protein>
<dbReference type="InterPro" id="IPR001611">
    <property type="entry name" value="Leu-rich_rpt"/>
</dbReference>
<dbReference type="AlphaFoldDB" id="A0A822YG18"/>
<evidence type="ECO:0000313" key="2">
    <source>
        <dbReference type="EMBL" id="DAD29926.1"/>
    </source>
</evidence>
<dbReference type="InterPro" id="IPR051848">
    <property type="entry name" value="PGIP"/>
</dbReference>
<keyword evidence="3" id="KW-1185">Reference proteome</keyword>
<evidence type="ECO:0000313" key="3">
    <source>
        <dbReference type="Proteomes" id="UP000607653"/>
    </source>
</evidence>
<organism evidence="2 3">
    <name type="scientific">Nelumbo nucifera</name>
    <name type="common">Sacred lotus</name>
    <dbReference type="NCBI Taxonomy" id="4432"/>
    <lineage>
        <taxon>Eukaryota</taxon>
        <taxon>Viridiplantae</taxon>
        <taxon>Streptophyta</taxon>
        <taxon>Embryophyta</taxon>
        <taxon>Tracheophyta</taxon>
        <taxon>Spermatophyta</taxon>
        <taxon>Magnoliopsida</taxon>
        <taxon>Proteales</taxon>
        <taxon>Nelumbonaceae</taxon>
        <taxon>Nelumbo</taxon>
    </lineage>
</organism>
<accession>A0A822YG18</accession>
<dbReference type="Pfam" id="PF00560">
    <property type="entry name" value="LRR_1"/>
    <property type="match status" value="1"/>
</dbReference>
<sequence>MDALGNRLTGDPSVLFKENSTARAIMLSNNFLSFDLSKVRFPKKLDVLEMTHNRIWGRIPQQITKLDALSRLDLSYNRLCGKIPFGGMMRQLPAESFSHNRCLCGPLLPTCK</sequence>